<keyword evidence="4" id="KW-1185">Reference proteome</keyword>
<comment type="caution">
    <text evidence="3">The sequence shown here is derived from an EMBL/GenBank/DDBJ whole genome shotgun (WGS) entry which is preliminary data.</text>
</comment>
<dbReference type="EMBL" id="ML978765">
    <property type="protein sequence ID" value="KAF2083659.1"/>
    <property type="molecule type" value="Genomic_DNA"/>
</dbReference>
<dbReference type="PANTHER" id="PTHR47843">
    <property type="entry name" value="BTB DOMAIN-CONTAINING PROTEIN-RELATED"/>
    <property type="match status" value="1"/>
</dbReference>
<feature type="compositionally biased region" description="Basic and acidic residues" evidence="1">
    <location>
        <begin position="58"/>
        <end position="67"/>
    </location>
</feature>
<dbReference type="Pfam" id="PF00651">
    <property type="entry name" value="BTB"/>
    <property type="match status" value="1"/>
</dbReference>
<dbReference type="InterPro" id="IPR000210">
    <property type="entry name" value="BTB/POZ_dom"/>
</dbReference>
<accession>A0A9P4HPL7</accession>
<evidence type="ECO:0000256" key="1">
    <source>
        <dbReference type="SAM" id="MobiDB-lite"/>
    </source>
</evidence>
<proteinExistence type="predicted"/>
<feature type="region of interest" description="Disordered" evidence="1">
    <location>
        <begin position="1"/>
        <end position="104"/>
    </location>
</feature>
<sequence length="496" mass="54185">MSSLGPSRGAPMPPRAGGYRRRNSASRRTPPGESIDIRSPIEEEPEAVDWSAASAAHESTRQEEARAADTVNATDSAHPDAPVPTNAAEESTSTDHVDDDDDASSISTAEEVTDAFTIARLQGHGAGQPIHAPRPRYVGNYTRDPITHIGGELYGIAFPPRDASGNFVRNDAPRPTQSRDVPHNSPVDGPAAVGLGPRHLGRNLSPTQPDPLNASAGAANPTMGAPVDVNDFMIAPVGMNLRTSLVAGANPPPTSTSGIEGPEHKLPLSVAGEMAHNISRAFLENTFADFTIVGMNCELKVHRFIISAGSRYMARACRIGHNERVDKKMHLTTDDPEILKQMVAFMYGINPSDRQLPPSSQGPEVLLVRYANLYEIGGRFEVNGLPRFARDQLHRLLNIRTDLKWSARALLKLIDYVYHGARLRDGKELRMILVRYFRNKKTIERLMQEHGVKDQLSQRGEFLADVYFRLADDPTQHHGEAGGQALPTGNCDDAWF</sequence>
<dbReference type="InterPro" id="IPR011333">
    <property type="entry name" value="SKP1/BTB/POZ_sf"/>
</dbReference>
<feature type="domain" description="BTB" evidence="2">
    <location>
        <begin position="288"/>
        <end position="347"/>
    </location>
</feature>
<dbReference type="Gene3D" id="3.30.710.10">
    <property type="entry name" value="Potassium Channel Kv1.1, Chain A"/>
    <property type="match status" value="1"/>
</dbReference>
<dbReference type="PANTHER" id="PTHR47843:SF5">
    <property type="entry name" value="BTB_POZ DOMAIN PROTEIN"/>
    <property type="match status" value="1"/>
</dbReference>
<dbReference type="CDD" id="cd18186">
    <property type="entry name" value="BTB_POZ_ZBTB_KLHL-like"/>
    <property type="match status" value="1"/>
</dbReference>
<protein>
    <recommendedName>
        <fullName evidence="2">BTB domain-containing protein</fullName>
    </recommendedName>
</protein>
<evidence type="ECO:0000313" key="4">
    <source>
        <dbReference type="Proteomes" id="UP000799776"/>
    </source>
</evidence>
<reference evidence="3" key="1">
    <citation type="journal article" date="2020" name="Stud. Mycol.">
        <title>101 Dothideomycetes genomes: a test case for predicting lifestyles and emergence of pathogens.</title>
        <authorList>
            <person name="Haridas S."/>
            <person name="Albert R."/>
            <person name="Binder M."/>
            <person name="Bloem J."/>
            <person name="Labutti K."/>
            <person name="Salamov A."/>
            <person name="Andreopoulos B."/>
            <person name="Baker S."/>
            <person name="Barry K."/>
            <person name="Bills G."/>
            <person name="Bluhm B."/>
            <person name="Cannon C."/>
            <person name="Castanera R."/>
            <person name="Culley D."/>
            <person name="Daum C."/>
            <person name="Ezra D."/>
            <person name="Gonzalez J."/>
            <person name="Henrissat B."/>
            <person name="Kuo A."/>
            <person name="Liang C."/>
            <person name="Lipzen A."/>
            <person name="Lutzoni F."/>
            <person name="Magnuson J."/>
            <person name="Mondo S."/>
            <person name="Nolan M."/>
            <person name="Ohm R."/>
            <person name="Pangilinan J."/>
            <person name="Park H.-J."/>
            <person name="Ramirez L."/>
            <person name="Alfaro M."/>
            <person name="Sun H."/>
            <person name="Tritt A."/>
            <person name="Yoshinaga Y."/>
            <person name="Zwiers L.-H."/>
            <person name="Turgeon B."/>
            <person name="Goodwin S."/>
            <person name="Spatafora J."/>
            <person name="Crous P."/>
            <person name="Grigoriev I."/>
        </authorList>
    </citation>
    <scope>NUCLEOTIDE SEQUENCE</scope>
    <source>
        <strain evidence="3">CBS 121410</strain>
    </source>
</reference>
<dbReference type="Proteomes" id="UP000799776">
    <property type="component" value="Unassembled WGS sequence"/>
</dbReference>
<gene>
    <name evidence="3" type="ORF">K490DRAFT_69578</name>
</gene>
<dbReference type="PROSITE" id="PS50097">
    <property type="entry name" value="BTB"/>
    <property type="match status" value="1"/>
</dbReference>
<feature type="region of interest" description="Disordered" evidence="1">
    <location>
        <begin position="164"/>
        <end position="219"/>
    </location>
</feature>
<organism evidence="3 4">
    <name type="scientific">Saccharata proteae CBS 121410</name>
    <dbReference type="NCBI Taxonomy" id="1314787"/>
    <lineage>
        <taxon>Eukaryota</taxon>
        <taxon>Fungi</taxon>
        <taxon>Dikarya</taxon>
        <taxon>Ascomycota</taxon>
        <taxon>Pezizomycotina</taxon>
        <taxon>Dothideomycetes</taxon>
        <taxon>Dothideomycetes incertae sedis</taxon>
        <taxon>Botryosphaeriales</taxon>
        <taxon>Saccharataceae</taxon>
        <taxon>Saccharata</taxon>
    </lineage>
</organism>
<evidence type="ECO:0000259" key="2">
    <source>
        <dbReference type="PROSITE" id="PS50097"/>
    </source>
</evidence>
<dbReference type="SUPFAM" id="SSF54695">
    <property type="entry name" value="POZ domain"/>
    <property type="match status" value="1"/>
</dbReference>
<dbReference type="AlphaFoldDB" id="A0A9P4HPL7"/>
<name>A0A9P4HPL7_9PEZI</name>
<dbReference type="OrthoDB" id="6359816at2759"/>
<evidence type="ECO:0000313" key="3">
    <source>
        <dbReference type="EMBL" id="KAF2083659.1"/>
    </source>
</evidence>